<name>A0AAU2K0Z3_9ACTN</name>
<evidence type="ECO:0008006" key="2">
    <source>
        <dbReference type="Google" id="ProtNLM"/>
    </source>
</evidence>
<sequence length="76" mass="8568">MQSLRAYLATYAAGDVDREEMIARVAAWPLEEAQHDPAHTLPAHQDNTADVLAGALVNGHISEEDYTEILRRRRLR</sequence>
<gene>
    <name evidence="1" type="ORF">OG327_31140</name>
</gene>
<evidence type="ECO:0000313" key="1">
    <source>
        <dbReference type="EMBL" id="WTU77424.1"/>
    </source>
</evidence>
<accession>A0AAU2K0Z3</accession>
<dbReference type="EMBL" id="CP108264">
    <property type="protein sequence ID" value="WTU77424.1"/>
    <property type="molecule type" value="Genomic_DNA"/>
</dbReference>
<organism evidence="1">
    <name type="scientific">Streptomyces sp. NBC_00049</name>
    <dbReference type="NCBI Taxonomy" id="2903617"/>
    <lineage>
        <taxon>Bacteria</taxon>
        <taxon>Bacillati</taxon>
        <taxon>Actinomycetota</taxon>
        <taxon>Actinomycetes</taxon>
        <taxon>Kitasatosporales</taxon>
        <taxon>Streptomycetaceae</taxon>
        <taxon>Streptomyces</taxon>
    </lineage>
</organism>
<proteinExistence type="predicted"/>
<dbReference type="AlphaFoldDB" id="A0AAU2K0Z3"/>
<protein>
    <recommendedName>
        <fullName evidence="2">Antitoxin VbhA domain-containing protein</fullName>
    </recommendedName>
</protein>
<reference evidence="1" key="1">
    <citation type="submission" date="2022-10" db="EMBL/GenBank/DDBJ databases">
        <title>The complete genomes of actinobacterial strains from the NBC collection.</title>
        <authorList>
            <person name="Joergensen T.S."/>
            <person name="Alvarez Arevalo M."/>
            <person name="Sterndorff E.B."/>
            <person name="Faurdal D."/>
            <person name="Vuksanovic O."/>
            <person name="Mourched A.-S."/>
            <person name="Charusanti P."/>
            <person name="Shaw S."/>
            <person name="Blin K."/>
            <person name="Weber T."/>
        </authorList>
    </citation>
    <scope>NUCLEOTIDE SEQUENCE</scope>
    <source>
        <strain evidence="1">NBC_00049</strain>
    </source>
</reference>